<feature type="domain" description="4Fe-4S ferredoxin-type" evidence="8">
    <location>
        <begin position="152"/>
        <end position="181"/>
    </location>
</feature>
<dbReference type="RefSeq" id="WP_231741038.1">
    <property type="nucleotide sequence ID" value="NZ_SIHI01000028.1"/>
</dbReference>
<dbReference type="Gene3D" id="3.30.70.20">
    <property type="match status" value="2"/>
</dbReference>
<comment type="subcellular location">
    <subcellularLocation>
        <location evidence="1">Cell envelope</location>
    </subcellularLocation>
</comment>
<dbReference type="GO" id="GO:0051539">
    <property type="term" value="F:4 iron, 4 sulfur cluster binding"/>
    <property type="evidence" value="ECO:0007669"/>
    <property type="project" value="UniProtKB-KW"/>
</dbReference>
<dbReference type="InterPro" id="IPR051555">
    <property type="entry name" value="FDH_Electron_Transfer_Unit"/>
</dbReference>
<dbReference type="PROSITE" id="PS00198">
    <property type="entry name" value="4FE4S_FER_1"/>
    <property type="match status" value="1"/>
</dbReference>
<keyword evidence="3" id="KW-0479">Metal-binding</keyword>
<name>A0A5C5W5Y9_9PLAN</name>
<keyword evidence="5" id="KW-0408">Iron</keyword>
<dbReference type="PANTHER" id="PTHR43545">
    <property type="entry name" value="FORMATE DEHYDROGENASE, NITRATE-INDUCIBLE, IRON-SULFUR SUBUNIT"/>
    <property type="match status" value="1"/>
</dbReference>
<dbReference type="PROSITE" id="PS51379">
    <property type="entry name" value="4FE4S_FER_2"/>
    <property type="match status" value="3"/>
</dbReference>
<feature type="region of interest" description="Disordered" evidence="7">
    <location>
        <begin position="1"/>
        <end position="23"/>
    </location>
</feature>
<accession>A0A5C5W5Y9</accession>
<comment type="caution">
    <text evidence="9">The sequence shown here is derived from an EMBL/GenBank/DDBJ whole genome shotgun (WGS) entry which is preliminary data.</text>
</comment>
<evidence type="ECO:0000256" key="5">
    <source>
        <dbReference type="ARBA" id="ARBA00023004"/>
    </source>
</evidence>
<keyword evidence="4" id="KW-0677">Repeat</keyword>
<evidence type="ECO:0000256" key="1">
    <source>
        <dbReference type="ARBA" id="ARBA00004196"/>
    </source>
</evidence>
<keyword evidence="2" id="KW-0004">4Fe-4S</keyword>
<dbReference type="EMBL" id="SIHI01000028">
    <property type="protein sequence ID" value="TWT46388.1"/>
    <property type="molecule type" value="Genomic_DNA"/>
</dbReference>
<dbReference type="AlphaFoldDB" id="A0A5C5W5Y9"/>
<evidence type="ECO:0000313" key="10">
    <source>
        <dbReference type="Proteomes" id="UP000317243"/>
    </source>
</evidence>
<feature type="domain" description="4Fe-4S ferredoxin-type" evidence="8">
    <location>
        <begin position="119"/>
        <end position="150"/>
    </location>
</feature>
<proteinExistence type="predicted"/>
<dbReference type="CDD" id="cd16371">
    <property type="entry name" value="DMSOR_beta_like"/>
    <property type="match status" value="1"/>
</dbReference>
<gene>
    <name evidence="9" type="primary">dmsB</name>
    <name evidence="9" type="ORF">KOR42_43650</name>
</gene>
<evidence type="ECO:0000256" key="3">
    <source>
        <dbReference type="ARBA" id="ARBA00022723"/>
    </source>
</evidence>
<keyword evidence="6" id="KW-0411">Iron-sulfur</keyword>
<evidence type="ECO:0000256" key="2">
    <source>
        <dbReference type="ARBA" id="ARBA00022485"/>
    </source>
</evidence>
<evidence type="ECO:0000256" key="6">
    <source>
        <dbReference type="ARBA" id="ARBA00023014"/>
    </source>
</evidence>
<sequence length="221" mass="24151">MVTTTRPLTLEDFEGDDPVSSSSGGLLTRLLDEQKTLTAVEEFSINHDQESAPSQSRYYSKLMPVSVPGEGEQYAFEVELDRCSGCKACVTACHSLNGLDESETWRDVGLLIGGTESNPVMQHVTTACHHCVEPGCLTACPVNAYEKDPQTGIVRHLDDQCFGCQYCTLACPYNVPKYHSKKGIVRKCDMCSSRLDVGEAPACVQACPHEAISIKVVNSRR</sequence>
<dbReference type="PANTHER" id="PTHR43545:SF6">
    <property type="entry name" value="FORMATE DEHYDROGENASE, NITRATE-INDUCIBLE, IRON-SULFUR SUBUNIT"/>
    <property type="match status" value="1"/>
</dbReference>
<feature type="domain" description="4Fe-4S ferredoxin-type" evidence="8">
    <location>
        <begin position="74"/>
        <end position="104"/>
    </location>
</feature>
<evidence type="ECO:0000256" key="7">
    <source>
        <dbReference type="SAM" id="MobiDB-lite"/>
    </source>
</evidence>
<dbReference type="Pfam" id="PF13247">
    <property type="entry name" value="Fer4_11"/>
    <property type="match status" value="1"/>
</dbReference>
<dbReference type="Proteomes" id="UP000317243">
    <property type="component" value="Unassembled WGS sequence"/>
</dbReference>
<dbReference type="InterPro" id="IPR017896">
    <property type="entry name" value="4Fe4S_Fe-S-bd"/>
</dbReference>
<keyword evidence="10" id="KW-1185">Reference proteome</keyword>
<dbReference type="InterPro" id="IPR017900">
    <property type="entry name" value="4Fe4S_Fe_S_CS"/>
</dbReference>
<protein>
    <submittedName>
        <fullName evidence="9">Anaerobic dimethyl sulfoxide reductase chain B</fullName>
    </submittedName>
</protein>
<dbReference type="GO" id="GO:0030313">
    <property type="term" value="C:cell envelope"/>
    <property type="evidence" value="ECO:0007669"/>
    <property type="project" value="UniProtKB-SubCell"/>
</dbReference>
<organism evidence="9 10">
    <name type="scientific">Thalassoglobus neptunius</name>
    <dbReference type="NCBI Taxonomy" id="1938619"/>
    <lineage>
        <taxon>Bacteria</taxon>
        <taxon>Pseudomonadati</taxon>
        <taxon>Planctomycetota</taxon>
        <taxon>Planctomycetia</taxon>
        <taxon>Planctomycetales</taxon>
        <taxon>Planctomycetaceae</taxon>
        <taxon>Thalassoglobus</taxon>
    </lineage>
</organism>
<evidence type="ECO:0000259" key="8">
    <source>
        <dbReference type="PROSITE" id="PS51379"/>
    </source>
</evidence>
<evidence type="ECO:0000256" key="4">
    <source>
        <dbReference type="ARBA" id="ARBA00022737"/>
    </source>
</evidence>
<reference evidence="9 10" key="1">
    <citation type="submission" date="2019-02" db="EMBL/GenBank/DDBJ databases">
        <title>Deep-cultivation of Planctomycetes and their phenomic and genomic characterization uncovers novel biology.</title>
        <authorList>
            <person name="Wiegand S."/>
            <person name="Jogler M."/>
            <person name="Boedeker C."/>
            <person name="Pinto D."/>
            <person name="Vollmers J."/>
            <person name="Rivas-Marin E."/>
            <person name="Kohn T."/>
            <person name="Peeters S.H."/>
            <person name="Heuer A."/>
            <person name="Rast P."/>
            <person name="Oberbeckmann S."/>
            <person name="Bunk B."/>
            <person name="Jeske O."/>
            <person name="Meyerdierks A."/>
            <person name="Storesund J.E."/>
            <person name="Kallscheuer N."/>
            <person name="Luecker S."/>
            <person name="Lage O.M."/>
            <person name="Pohl T."/>
            <person name="Merkel B.J."/>
            <person name="Hornburger P."/>
            <person name="Mueller R.-W."/>
            <person name="Bruemmer F."/>
            <person name="Labrenz M."/>
            <person name="Spormann A.M."/>
            <person name="Op Den Camp H."/>
            <person name="Overmann J."/>
            <person name="Amann R."/>
            <person name="Jetten M.S.M."/>
            <person name="Mascher T."/>
            <person name="Medema M.H."/>
            <person name="Devos D.P."/>
            <person name="Kaster A.-K."/>
            <person name="Ovreas L."/>
            <person name="Rohde M."/>
            <person name="Galperin M.Y."/>
            <person name="Jogler C."/>
        </authorList>
    </citation>
    <scope>NUCLEOTIDE SEQUENCE [LARGE SCALE GENOMIC DNA]</scope>
    <source>
        <strain evidence="9 10">KOR42</strain>
    </source>
</reference>
<dbReference type="GO" id="GO:0046872">
    <property type="term" value="F:metal ion binding"/>
    <property type="evidence" value="ECO:0007669"/>
    <property type="project" value="UniProtKB-KW"/>
</dbReference>
<evidence type="ECO:0000313" key="9">
    <source>
        <dbReference type="EMBL" id="TWT46388.1"/>
    </source>
</evidence>
<dbReference type="SUPFAM" id="SSF54862">
    <property type="entry name" value="4Fe-4S ferredoxins"/>
    <property type="match status" value="1"/>
</dbReference>